<proteinExistence type="predicted"/>
<accession>A0A8J5WUK6</accession>
<reference evidence="1" key="1">
    <citation type="journal article" date="2021" name="bioRxiv">
        <title>Whole Genome Assembly and Annotation of Northern Wild Rice, Zizania palustris L., Supports a Whole Genome Duplication in the Zizania Genus.</title>
        <authorList>
            <person name="Haas M."/>
            <person name="Kono T."/>
            <person name="Macchietto M."/>
            <person name="Millas R."/>
            <person name="McGilp L."/>
            <person name="Shao M."/>
            <person name="Duquette J."/>
            <person name="Hirsch C.N."/>
            <person name="Kimball J."/>
        </authorList>
    </citation>
    <scope>NUCLEOTIDE SEQUENCE</scope>
    <source>
        <tissue evidence="1">Fresh leaf tissue</tissue>
    </source>
</reference>
<protein>
    <submittedName>
        <fullName evidence="1">Uncharacterized protein</fullName>
    </submittedName>
</protein>
<dbReference type="AlphaFoldDB" id="A0A8J5WUK6"/>
<gene>
    <name evidence="1" type="ORF">GUJ93_ZPchr0013g36369</name>
</gene>
<comment type="caution">
    <text evidence="1">The sequence shown here is derived from an EMBL/GenBank/DDBJ whole genome shotgun (WGS) entry which is preliminary data.</text>
</comment>
<keyword evidence="2" id="KW-1185">Reference proteome</keyword>
<evidence type="ECO:0000313" key="1">
    <source>
        <dbReference type="EMBL" id="KAG8097373.1"/>
    </source>
</evidence>
<name>A0A8J5WUK6_ZIZPA</name>
<organism evidence="1 2">
    <name type="scientific">Zizania palustris</name>
    <name type="common">Northern wild rice</name>
    <dbReference type="NCBI Taxonomy" id="103762"/>
    <lineage>
        <taxon>Eukaryota</taxon>
        <taxon>Viridiplantae</taxon>
        <taxon>Streptophyta</taxon>
        <taxon>Embryophyta</taxon>
        <taxon>Tracheophyta</taxon>
        <taxon>Spermatophyta</taxon>
        <taxon>Magnoliopsida</taxon>
        <taxon>Liliopsida</taxon>
        <taxon>Poales</taxon>
        <taxon>Poaceae</taxon>
        <taxon>BOP clade</taxon>
        <taxon>Oryzoideae</taxon>
        <taxon>Oryzeae</taxon>
        <taxon>Zizaniinae</taxon>
        <taxon>Zizania</taxon>
    </lineage>
</organism>
<sequence>MVRFKLNRRKWAATLSTAMLLCKVEPVCIYSSFLLFADLLVLKDAPPLTTPVVAENWKRILCPLYGFREKKCHPFKVLEILWTKRRY</sequence>
<reference evidence="1" key="2">
    <citation type="submission" date="2021-02" db="EMBL/GenBank/DDBJ databases">
        <authorList>
            <person name="Kimball J.A."/>
            <person name="Haas M.W."/>
            <person name="Macchietto M."/>
            <person name="Kono T."/>
            <person name="Duquette J."/>
            <person name="Shao M."/>
        </authorList>
    </citation>
    <scope>NUCLEOTIDE SEQUENCE</scope>
    <source>
        <tissue evidence="1">Fresh leaf tissue</tissue>
    </source>
</reference>
<dbReference type="Proteomes" id="UP000729402">
    <property type="component" value="Unassembled WGS sequence"/>
</dbReference>
<evidence type="ECO:0000313" key="2">
    <source>
        <dbReference type="Proteomes" id="UP000729402"/>
    </source>
</evidence>
<dbReference type="EMBL" id="JAAALK010000079">
    <property type="protein sequence ID" value="KAG8097373.1"/>
    <property type="molecule type" value="Genomic_DNA"/>
</dbReference>